<dbReference type="GO" id="GO:0004386">
    <property type="term" value="F:helicase activity"/>
    <property type="evidence" value="ECO:0007669"/>
    <property type="project" value="UniProtKB-KW"/>
</dbReference>
<dbReference type="GO" id="GO:0016787">
    <property type="term" value="F:hydrolase activity"/>
    <property type="evidence" value="ECO:0007669"/>
    <property type="project" value="UniProtKB-KW"/>
</dbReference>
<evidence type="ECO:0000313" key="7">
    <source>
        <dbReference type="EMBL" id="MDH6063803.1"/>
    </source>
</evidence>
<gene>
    <name evidence="7" type="primary">drmD</name>
    <name evidence="7" type="ORF">NWP23_08500</name>
</gene>
<dbReference type="PANTHER" id="PTHR45766:SF6">
    <property type="entry name" value="SWI_SNF-RELATED MATRIX-ASSOCIATED ACTIN-DEPENDENT REGULATOR OF CHROMATIN SUBFAMILY A-LIKE PROTEIN 1"/>
    <property type="match status" value="1"/>
</dbReference>
<name>A0AA43GYG3_9CYAN</name>
<evidence type="ECO:0000259" key="5">
    <source>
        <dbReference type="PROSITE" id="PS51192"/>
    </source>
</evidence>
<organism evidence="7 8">
    <name type="scientific">Umezakia ovalisporum FSS-62</name>
    <dbReference type="NCBI Taxonomy" id="2971776"/>
    <lineage>
        <taxon>Bacteria</taxon>
        <taxon>Bacillati</taxon>
        <taxon>Cyanobacteriota</taxon>
        <taxon>Cyanophyceae</taxon>
        <taxon>Nostocales</taxon>
        <taxon>Nodulariaceae</taxon>
        <taxon>Umezakia</taxon>
    </lineage>
</organism>
<dbReference type="NCBIfam" id="NF038317">
    <property type="entry name" value="DISARM_DrmD"/>
    <property type="match status" value="1"/>
</dbReference>
<dbReference type="SUPFAM" id="SSF52540">
    <property type="entry name" value="P-loop containing nucleoside triphosphate hydrolases"/>
    <property type="match status" value="2"/>
</dbReference>
<feature type="domain" description="Helicase C-terminal" evidence="6">
    <location>
        <begin position="503"/>
        <end position="668"/>
    </location>
</feature>
<evidence type="ECO:0000256" key="3">
    <source>
        <dbReference type="ARBA" id="ARBA00022806"/>
    </source>
</evidence>
<dbReference type="SMART" id="SM00487">
    <property type="entry name" value="DEXDc"/>
    <property type="match status" value="1"/>
</dbReference>
<dbReference type="GO" id="GO:0005524">
    <property type="term" value="F:ATP binding"/>
    <property type="evidence" value="ECO:0007669"/>
    <property type="project" value="UniProtKB-KW"/>
</dbReference>
<keyword evidence="2" id="KW-0378">Hydrolase</keyword>
<dbReference type="SMART" id="SM00490">
    <property type="entry name" value="HELICc"/>
    <property type="match status" value="1"/>
</dbReference>
<dbReference type="InterPro" id="IPR014001">
    <property type="entry name" value="Helicase_ATP-bd"/>
</dbReference>
<dbReference type="Proteomes" id="UP001159370">
    <property type="component" value="Unassembled WGS sequence"/>
</dbReference>
<dbReference type="Gene3D" id="3.40.50.10810">
    <property type="entry name" value="Tandem AAA-ATPase domain"/>
    <property type="match status" value="1"/>
</dbReference>
<accession>A0AA43GYG3</accession>
<sequence>MIETGQIVQVRTRQYLVEEVVNPPSPGQDTKVSLSCLEDDALGEPLEILWEKEIDAKIVERTSWNTIAHRGFDDPHLFSAYLHTLRWNCVTSTDATLFQAPYRAGIEVKAYQLEPLRKALLMPRVNLFIADDVGLGKTIEAGLILREMLMRQKVKRVVISCPAGVTRQWLEEMENRFGLTFVILNREFIIARRQERGYGINPWTTHTRFIISHTLLREETYAAPLRDWLGDFCPKAMFILDEAHHAAPASGAKYAVDSQLTKTVRELARRFEHKLFLSATPHNGHSNSFAALLEILDPQRFCRGVPVRDLKLLDTVMVRRLKQDLRDIGEEFPQRHVTPIIIDNLPDNAPEIQLSQWLQQYRHLREARLKNATKSAQTNAILIITSLQKRLLSSIEAFARTLKVHQSAIEKQTTPSVSTEQTHLSLLIETPGADDERADLPEEEVEKEEETQMILASQQNCQPTPEELAILTTMTNIANRYRHEPDPRIKRLVAWIRTHLCPELGQTDAAWLNRRVIIFTEYTDTKTYLHQQLQAAIAHSNRANQRIETFHGGMGEERQEAIKAAFNSDPARHPLRILIATDAAREGVNLQNYCADLFHFDIPWNPSRMEQRNGRIDRKLQRCPIVNCYYFIFPQRAEDKVLDILVKKTTTIQQELGSLAPVVQKNVSYLLANGIHHHQINHLTHSINNIEQHHQNSHNKQTINLELEQGRLRQQQLSQQIQHLQLMLKNARDWLKLNDLHFREAISAALEILGVSSLKPLDINEVAKNPLTARWLIPPLDQHTGADPTWATTLDSLRTPRKIGQKPWEWRKQTPPRPVVFRDLGTLDSEVVHLHLEHRLVQRLLSRFLAQGFLHNELTRACICFTDDPVPKVIALGRLALYGEGASRLHDEIIAVAASWTDNPSPGKKRLQILKQTEKDKVLDLLETSIASPQSPPIPPGVKQRLQNSAPQDIAELIPHLQHQAQILKQNAEKKLTQRGLKEAGEMKKILQQQQQQILKCQQESQVLQLSLLEEKRQQEADRRHWEKRLETIATEMTSEPARIESAYKVKATRVEPVGLTYLYPISG</sequence>
<dbReference type="CDD" id="cd18011">
    <property type="entry name" value="DEXDc_RapA"/>
    <property type="match status" value="1"/>
</dbReference>
<dbReference type="CDD" id="cd18793">
    <property type="entry name" value="SF2_C_SNF"/>
    <property type="match status" value="1"/>
</dbReference>
<dbReference type="EMBL" id="JANQDL010000060">
    <property type="protein sequence ID" value="MDH6063803.1"/>
    <property type="molecule type" value="Genomic_DNA"/>
</dbReference>
<comment type="caution">
    <text evidence="7">The sequence shown here is derived from an EMBL/GenBank/DDBJ whole genome shotgun (WGS) entry which is preliminary data.</text>
</comment>
<evidence type="ECO:0000259" key="6">
    <source>
        <dbReference type="PROSITE" id="PS51194"/>
    </source>
</evidence>
<keyword evidence="3 7" id="KW-0347">Helicase</keyword>
<evidence type="ECO:0000256" key="1">
    <source>
        <dbReference type="ARBA" id="ARBA00022741"/>
    </source>
</evidence>
<dbReference type="Gene3D" id="3.40.50.300">
    <property type="entry name" value="P-loop containing nucleotide triphosphate hydrolases"/>
    <property type="match status" value="1"/>
</dbReference>
<keyword evidence="4" id="KW-0067">ATP-binding</keyword>
<dbReference type="InterPro" id="IPR038718">
    <property type="entry name" value="SNF2-like_sf"/>
</dbReference>
<keyword evidence="1" id="KW-0547">Nucleotide-binding</keyword>
<dbReference type="InterPro" id="IPR057342">
    <property type="entry name" value="DEXDc_RapA"/>
</dbReference>
<dbReference type="PROSITE" id="PS51194">
    <property type="entry name" value="HELICASE_CTER"/>
    <property type="match status" value="1"/>
</dbReference>
<dbReference type="Pfam" id="PF00176">
    <property type="entry name" value="SNF2-rel_dom"/>
    <property type="match status" value="1"/>
</dbReference>
<evidence type="ECO:0000256" key="2">
    <source>
        <dbReference type="ARBA" id="ARBA00022801"/>
    </source>
</evidence>
<protein>
    <submittedName>
        <fullName evidence="7">DISARM system SNF2-like helicase DrmD</fullName>
    </submittedName>
</protein>
<dbReference type="InterPro" id="IPR000330">
    <property type="entry name" value="SNF2_N"/>
</dbReference>
<dbReference type="PANTHER" id="PTHR45766">
    <property type="entry name" value="DNA ANNEALING HELICASE AND ENDONUCLEASE ZRANB3 FAMILY MEMBER"/>
    <property type="match status" value="1"/>
</dbReference>
<evidence type="ECO:0000256" key="4">
    <source>
        <dbReference type="ARBA" id="ARBA00022840"/>
    </source>
</evidence>
<dbReference type="RefSeq" id="WP_280687976.1">
    <property type="nucleotide sequence ID" value="NZ_JANQDL010000060.1"/>
</dbReference>
<dbReference type="InterPro" id="IPR049730">
    <property type="entry name" value="SNF2/RAD54-like_C"/>
</dbReference>
<dbReference type="PROSITE" id="PS51192">
    <property type="entry name" value="HELICASE_ATP_BIND_1"/>
    <property type="match status" value="1"/>
</dbReference>
<evidence type="ECO:0000313" key="8">
    <source>
        <dbReference type="Proteomes" id="UP001159370"/>
    </source>
</evidence>
<proteinExistence type="predicted"/>
<dbReference type="AlphaFoldDB" id="A0AA43GYG3"/>
<dbReference type="InterPro" id="IPR027417">
    <property type="entry name" value="P-loop_NTPase"/>
</dbReference>
<feature type="domain" description="Helicase ATP-binding" evidence="5">
    <location>
        <begin position="118"/>
        <end position="299"/>
    </location>
</feature>
<reference evidence="7 8" key="1">
    <citation type="journal article" date="2023" name="J. Phycol.">
        <title>Chrysosporum ovalisporum is synonymous with the true-branching cyanobacterium Umezakia natans (Nostocales/Aphanizomenonaceae).</title>
        <authorList>
            <person name="McGregor G.B."/>
            <person name="Sendall B.C."/>
            <person name="Niiyama Y."/>
            <person name="Tuji A."/>
            <person name="Willis A."/>
        </authorList>
    </citation>
    <scope>NUCLEOTIDE SEQUENCE [LARGE SCALE GENOMIC DNA]</scope>
    <source>
        <strain evidence="7 8">FSS-62</strain>
    </source>
</reference>
<dbReference type="Pfam" id="PF00271">
    <property type="entry name" value="Helicase_C"/>
    <property type="match status" value="1"/>
</dbReference>
<dbReference type="InterPro" id="IPR001650">
    <property type="entry name" value="Helicase_C-like"/>
</dbReference>